<dbReference type="KEGG" id="cmp:Cha6605_6363"/>
<keyword evidence="2" id="KW-0812">Transmembrane</keyword>
<feature type="transmembrane region" description="Helical" evidence="2">
    <location>
        <begin position="6"/>
        <end position="27"/>
    </location>
</feature>
<dbReference type="RefSeq" id="WP_015329068.1">
    <property type="nucleotide sequence ID" value="NC_020053.1"/>
</dbReference>
<accession>K9UQV8</accession>
<gene>
    <name evidence="3" type="ORF">Cha6605_6363</name>
</gene>
<organism evidence="3 4">
    <name type="scientific">Chamaesiphon minutus (strain ATCC 27169 / PCC 6605)</name>
    <dbReference type="NCBI Taxonomy" id="1173020"/>
    <lineage>
        <taxon>Bacteria</taxon>
        <taxon>Bacillati</taxon>
        <taxon>Cyanobacteriota</taxon>
        <taxon>Cyanophyceae</taxon>
        <taxon>Gomontiellales</taxon>
        <taxon>Chamaesiphonaceae</taxon>
        <taxon>Chamaesiphon</taxon>
    </lineage>
</organism>
<evidence type="ECO:0000256" key="1">
    <source>
        <dbReference type="SAM" id="MobiDB-lite"/>
    </source>
</evidence>
<dbReference type="Proteomes" id="UP000010366">
    <property type="component" value="Plasmid pCHA6605.01"/>
</dbReference>
<evidence type="ECO:0000313" key="3">
    <source>
        <dbReference type="EMBL" id="AFY97185.1"/>
    </source>
</evidence>
<keyword evidence="4" id="KW-1185">Reference proteome</keyword>
<feature type="region of interest" description="Disordered" evidence="1">
    <location>
        <begin position="40"/>
        <end position="78"/>
    </location>
</feature>
<evidence type="ECO:0000313" key="4">
    <source>
        <dbReference type="Proteomes" id="UP000010366"/>
    </source>
</evidence>
<feature type="compositionally biased region" description="Acidic residues" evidence="1">
    <location>
        <begin position="69"/>
        <end position="78"/>
    </location>
</feature>
<geneLocation type="plasmid" evidence="3 4">
    <name>pCHA6605.01</name>
</geneLocation>
<proteinExistence type="predicted"/>
<sequence length="86" mass="9575">MNQTLTVNLIWGLFPFLGVIIGGALWLGNKRDRMAAAAMDSQARVPATSADELSMSESDPDRDRPIVIEETEDDDDAEPPYIGWFY</sequence>
<dbReference type="AlphaFoldDB" id="K9UQV8"/>
<evidence type="ECO:0000256" key="2">
    <source>
        <dbReference type="SAM" id="Phobius"/>
    </source>
</evidence>
<keyword evidence="2" id="KW-0472">Membrane</keyword>
<protein>
    <submittedName>
        <fullName evidence="3">Uncharacterized protein</fullName>
    </submittedName>
</protein>
<dbReference type="EMBL" id="CP003601">
    <property type="protein sequence ID" value="AFY97185.1"/>
    <property type="molecule type" value="Genomic_DNA"/>
</dbReference>
<name>K9UQV8_CHAP6</name>
<keyword evidence="3" id="KW-0614">Plasmid</keyword>
<dbReference type="HOGENOM" id="CLU_2492194_0_0_3"/>
<keyword evidence="2" id="KW-1133">Transmembrane helix</keyword>
<reference evidence="3 4" key="1">
    <citation type="submission" date="2012-05" db="EMBL/GenBank/DDBJ databases">
        <title>Noncontiguous Finished plasmid 1 of genome of Chamaesiphon sp. PCC 6605.</title>
        <authorList>
            <consortium name="US DOE Joint Genome Institute"/>
            <person name="Gugger M."/>
            <person name="Coursin T."/>
            <person name="Rippka R."/>
            <person name="Tandeau De Marsac N."/>
            <person name="Huntemann M."/>
            <person name="Wei C.-L."/>
            <person name="Han J."/>
            <person name="Detter J.C."/>
            <person name="Han C."/>
            <person name="Tapia R."/>
            <person name="Chen A."/>
            <person name="Kyrpides N."/>
            <person name="Mavromatis K."/>
            <person name="Markowitz V."/>
            <person name="Szeto E."/>
            <person name="Ivanova N."/>
            <person name="Pagani I."/>
            <person name="Pati A."/>
            <person name="Goodwin L."/>
            <person name="Nordberg H.P."/>
            <person name="Cantor M.N."/>
            <person name="Hua S.X."/>
            <person name="Woyke T."/>
            <person name="Kerfeld C.A."/>
        </authorList>
    </citation>
    <scope>NUCLEOTIDE SEQUENCE [LARGE SCALE GENOMIC DNA]</scope>
    <source>
        <strain evidence="4">ATCC 27169 / PCC 6605</strain>
        <plasmid evidence="4">Plasmid pCHA6605.01</plasmid>
    </source>
</reference>